<reference evidence="2" key="1">
    <citation type="journal article" date="2019" name="Int. J. Syst. Evol. Microbiol.">
        <title>The Global Catalogue of Microorganisms (GCM) 10K type strain sequencing project: providing services to taxonomists for standard genome sequencing and annotation.</title>
        <authorList>
            <consortium name="The Broad Institute Genomics Platform"/>
            <consortium name="The Broad Institute Genome Sequencing Center for Infectious Disease"/>
            <person name="Wu L."/>
            <person name="Ma J."/>
        </authorList>
    </citation>
    <scope>NUCLEOTIDE SEQUENCE [LARGE SCALE GENOMIC DNA]</scope>
    <source>
        <strain evidence="2">JCM 16021</strain>
    </source>
</reference>
<proteinExistence type="predicted"/>
<name>A0ABP5K422_9ACTN</name>
<sequence>MHDVYDDGDECVVFVGDDVLALSVRATAAYRAVSGGHGSVEGVARALQEALGEPPPDVALLDVTNETLRELAEIGLIKGSGRGRG</sequence>
<evidence type="ECO:0008006" key="3">
    <source>
        <dbReference type="Google" id="ProtNLM"/>
    </source>
</evidence>
<comment type="caution">
    <text evidence="1">The sequence shown here is derived from an EMBL/GenBank/DDBJ whole genome shotgun (WGS) entry which is preliminary data.</text>
</comment>
<organism evidence="1 2">
    <name type="scientific">Nocardioides bigeumensis</name>
    <dbReference type="NCBI Taxonomy" id="433657"/>
    <lineage>
        <taxon>Bacteria</taxon>
        <taxon>Bacillati</taxon>
        <taxon>Actinomycetota</taxon>
        <taxon>Actinomycetes</taxon>
        <taxon>Propionibacteriales</taxon>
        <taxon>Nocardioidaceae</taxon>
        <taxon>Nocardioides</taxon>
    </lineage>
</organism>
<accession>A0ABP5K422</accession>
<evidence type="ECO:0000313" key="1">
    <source>
        <dbReference type="EMBL" id="GAA2126915.1"/>
    </source>
</evidence>
<gene>
    <name evidence="1" type="ORF">GCM10009843_25760</name>
</gene>
<evidence type="ECO:0000313" key="2">
    <source>
        <dbReference type="Proteomes" id="UP001500575"/>
    </source>
</evidence>
<keyword evidence="2" id="KW-1185">Reference proteome</keyword>
<dbReference type="Proteomes" id="UP001500575">
    <property type="component" value="Unassembled WGS sequence"/>
</dbReference>
<protein>
    <recommendedName>
        <fullName evidence="3">PqqD family protein</fullName>
    </recommendedName>
</protein>
<dbReference type="EMBL" id="BAAAQQ010000012">
    <property type="protein sequence ID" value="GAA2126915.1"/>
    <property type="molecule type" value="Genomic_DNA"/>
</dbReference>